<dbReference type="GO" id="GO:0005886">
    <property type="term" value="C:plasma membrane"/>
    <property type="evidence" value="ECO:0007669"/>
    <property type="project" value="TreeGrafter"/>
</dbReference>
<feature type="region of interest" description="Disordered" evidence="9">
    <location>
        <begin position="251"/>
        <end position="271"/>
    </location>
</feature>
<comment type="subcellular location">
    <subcellularLocation>
        <location evidence="1">Membrane</location>
        <topology evidence="1">Multi-pass membrane protein</topology>
    </subcellularLocation>
</comment>
<evidence type="ECO:0000256" key="4">
    <source>
        <dbReference type="ARBA" id="ARBA00022989"/>
    </source>
</evidence>
<evidence type="ECO:0000313" key="12">
    <source>
        <dbReference type="Proteomes" id="UP001208570"/>
    </source>
</evidence>
<feature type="region of interest" description="Disordered" evidence="9">
    <location>
        <begin position="285"/>
        <end position="409"/>
    </location>
</feature>
<keyword evidence="3" id="KW-0812">Transmembrane</keyword>
<keyword evidence="7" id="KW-1071">Ligand-gated ion channel</keyword>
<dbReference type="InterPro" id="IPR018488">
    <property type="entry name" value="cNMP-bd_CS"/>
</dbReference>
<keyword evidence="5" id="KW-0406">Ion transport</keyword>
<protein>
    <recommendedName>
        <fullName evidence="10">Cyclic nucleotide-binding domain-containing protein</fullName>
    </recommendedName>
</protein>
<dbReference type="PROSITE" id="PS00888">
    <property type="entry name" value="CNMP_BINDING_1"/>
    <property type="match status" value="1"/>
</dbReference>
<organism evidence="11 12">
    <name type="scientific">Paralvinella palmiformis</name>
    <dbReference type="NCBI Taxonomy" id="53620"/>
    <lineage>
        <taxon>Eukaryota</taxon>
        <taxon>Metazoa</taxon>
        <taxon>Spiralia</taxon>
        <taxon>Lophotrochozoa</taxon>
        <taxon>Annelida</taxon>
        <taxon>Polychaeta</taxon>
        <taxon>Sedentaria</taxon>
        <taxon>Canalipalpata</taxon>
        <taxon>Terebellida</taxon>
        <taxon>Terebelliformia</taxon>
        <taxon>Alvinellidae</taxon>
        <taxon>Paralvinella</taxon>
    </lineage>
</organism>
<evidence type="ECO:0000256" key="8">
    <source>
        <dbReference type="ARBA" id="ARBA00023303"/>
    </source>
</evidence>
<dbReference type="Gene3D" id="2.60.120.10">
    <property type="entry name" value="Jelly Rolls"/>
    <property type="match status" value="1"/>
</dbReference>
<name>A0AAD9JSQ5_9ANNE</name>
<feature type="compositionally biased region" description="Basic and acidic residues" evidence="9">
    <location>
        <begin position="534"/>
        <end position="547"/>
    </location>
</feature>
<dbReference type="InterPro" id="IPR050866">
    <property type="entry name" value="CNG_cation_channel"/>
</dbReference>
<dbReference type="SMART" id="SM00100">
    <property type="entry name" value="cNMP"/>
    <property type="match status" value="1"/>
</dbReference>
<keyword evidence="8" id="KW-0407">Ion channel</keyword>
<dbReference type="GO" id="GO:0030553">
    <property type="term" value="F:cGMP binding"/>
    <property type="evidence" value="ECO:0007669"/>
    <property type="project" value="TreeGrafter"/>
</dbReference>
<dbReference type="GO" id="GO:0044877">
    <property type="term" value="F:protein-containing complex binding"/>
    <property type="evidence" value="ECO:0007669"/>
    <property type="project" value="TreeGrafter"/>
</dbReference>
<sequence length="547" mass="58523">MTLRRVPQRLQDRVIKWFDYLWLSKKSSDEEKTLGLLPDKLKAEIALHVHLDTLKRVEIFQNTEAGFLCALVLRLKPVLFSPKDYICVKGEVGKEMYIVNRGRLQVVADNGKTILATLKPGSYFGEISILNMGSVGNRRTASVRSVGYSDLFMLSKNDLWEVLKDYPTARVRLEAIAVKRLEKFKKAPLEKAALARSRSTPGIIESSGRSPLLLKPIDRNNTLPPGGILSTSRQVSPCSLHSRMDELGSLEEGVSGSEASHGVSDPESATKMAASGDITHSMTVSSMTSYTTDASAQKSPMATEAPSGGAATSPPPSPWPSHVTASVPAHVYHTGAMSRGSPSQSPFTPIDPSGGGYAPISSPVPLGRGIDLGSGRTYPPPPPPPPPPPGGSQIAQISPFNTPYLAHPGLPSLPAGSTCSTLQPITIHPQASSPCVLPPVPNANSPLSPRGYGTYSPALNAASTAGSLPVSDQSTDALLHEITRLRERLHLVETENASMNLKLSQKQWEVDNRLAEIELHICGSEDESSVPSTDGKDESCVSKESVI</sequence>
<dbReference type="FunFam" id="1.10.287.630:FF:000001">
    <property type="entry name" value="Cyclic nucleotide-gated channel alpha 3"/>
    <property type="match status" value="1"/>
</dbReference>
<dbReference type="PROSITE" id="PS00889">
    <property type="entry name" value="CNMP_BINDING_2"/>
    <property type="match status" value="1"/>
</dbReference>
<accession>A0AAD9JSQ5</accession>
<reference evidence="11" key="1">
    <citation type="journal article" date="2023" name="Mol. Biol. Evol.">
        <title>Third-Generation Sequencing Reveals the Adaptive Role of the Epigenome in Three Deep-Sea Polychaetes.</title>
        <authorList>
            <person name="Perez M."/>
            <person name="Aroh O."/>
            <person name="Sun Y."/>
            <person name="Lan Y."/>
            <person name="Juniper S.K."/>
            <person name="Young C.R."/>
            <person name="Angers B."/>
            <person name="Qian P.Y."/>
        </authorList>
    </citation>
    <scope>NUCLEOTIDE SEQUENCE</scope>
    <source>
        <strain evidence="11">P08H-3</strain>
    </source>
</reference>
<feature type="domain" description="Cyclic nucleotide-binding" evidence="10">
    <location>
        <begin position="59"/>
        <end position="163"/>
    </location>
</feature>
<feature type="region of interest" description="Disordered" evidence="9">
    <location>
        <begin position="525"/>
        <end position="547"/>
    </location>
</feature>
<evidence type="ECO:0000256" key="2">
    <source>
        <dbReference type="ARBA" id="ARBA00022448"/>
    </source>
</evidence>
<dbReference type="EMBL" id="JAODUP010000169">
    <property type="protein sequence ID" value="KAK2158474.1"/>
    <property type="molecule type" value="Genomic_DNA"/>
</dbReference>
<dbReference type="Pfam" id="PF00027">
    <property type="entry name" value="cNMP_binding"/>
    <property type="match status" value="1"/>
</dbReference>
<dbReference type="CDD" id="cd00038">
    <property type="entry name" value="CAP_ED"/>
    <property type="match status" value="1"/>
</dbReference>
<dbReference type="PANTHER" id="PTHR45638:SF4">
    <property type="entry name" value="CYCLIC NUCLEOTIDE-BINDING DOMAIN-CONTAINING PROTEIN"/>
    <property type="match status" value="1"/>
</dbReference>
<dbReference type="InterPro" id="IPR014710">
    <property type="entry name" value="RmlC-like_jellyroll"/>
</dbReference>
<keyword evidence="12" id="KW-1185">Reference proteome</keyword>
<dbReference type="Proteomes" id="UP001208570">
    <property type="component" value="Unassembled WGS sequence"/>
</dbReference>
<gene>
    <name evidence="11" type="ORF">LSH36_169g03001</name>
</gene>
<dbReference type="GO" id="GO:0005223">
    <property type="term" value="F:intracellularly cGMP-activated cation channel activity"/>
    <property type="evidence" value="ECO:0007669"/>
    <property type="project" value="TreeGrafter"/>
</dbReference>
<evidence type="ECO:0000256" key="7">
    <source>
        <dbReference type="ARBA" id="ARBA00023286"/>
    </source>
</evidence>
<evidence type="ECO:0000256" key="9">
    <source>
        <dbReference type="SAM" id="MobiDB-lite"/>
    </source>
</evidence>
<dbReference type="Gene3D" id="1.10.287.630">
    <property type="entry name" value="Helix hairpin bin"/>
    <property type="match status" value="1"/>
</dbReference>
<keyword evidence="2" id="KW-0813">Transport</keyword>
<dbReference type="GO" id="GO:0005222">
    <property type="term" value="F:intracellularly cAMP-activated cation channel activity"/>
    <property type="evidence" value="ECO:0007669"/>
    <property type="project" value="TreeGrafter"/>
</dbReference>
<evidence type="ECO:0000256" key="1">
    <source>
        <dbReference type="ARBA" id="ARBA00004141"/>
    </source>
</evidence>
<feature type="compositionally biased region" description="Pro residues" evidence="9">
    <location>
        <begin position="378"/>
        <end position="390"/>
    </location>
</feature>
<keyword evidence="4" id="KW-1133">Transmembrane helix</keyword>
<dbReference type="SUPFAM" id="SSF51206">
    <property type="entry name" value="cAMP-binding domain-like"/>
    <property type="match status" value="1"/>
</dbReference>
<dbReference type="InterPro" id="IPR018490">
    <property type="entry name" value="cNMP-bd_dom_sf"/>
</dbReference>
<dbReference type="FunFam" id="2.60.120.10:FF:000002">
    <property type="entry name" value="Cyclic nucleotide gated channel alpha 1a"/>
    <property type="match status" value="1"/>
</dbReference>
<dbReference type="AlphaFoldDB" id="A0AAD9JSQ5"/>
<evidence type="ECO:0000313" key="11">
    <source>
        <dbReference type="EMBL" id="KAK2158474.1"/>
    </source>
</evidence>
<evidence type="ECO:0000256" key="5">
    <source>
        <dbReference type="ARBA" id="ARBA00023065"/>
    </source>
</evidence>
<evidence type="ECO:0000259" key="10">
    <source>
        <dbReference type="PROSITE" id="PS50042"/>
    </source>
</evidence>
<comment type="caution">
    <text evidence="11">The sequence shown here is derived from an EMBL/GenBank/DDBJ whole genome shotgun (WGS) entry which is preliminary data.</text>
</comment>
<dbReference type="PANTHER" id="PTHR45638">
    <property type="entry name" value="CYCLIC NUCLEOTIDE-GATED CATION CHANNEL SUBUNIT A"/>
    <property type="match status" value="1"/>
</dbReference>
<evidence type="ECO:0000256" key="3">
    <source>
        <dbReference type="ARBA" id="ARBA00022692"/>
    </source>
</evidence>
<evidence type="ECO:0000256" key="6">
    <source>
        <dbReference type="ARBA" id="ARBA00023136"/>
    </source>
</evidence>
<dbReference type="InterPro" id="IPR000595">
    <property type="entry name" value="cNMP-bd_dom"/>
</dbReference>
<dbReference type="GO" id="GO:0017071">
    <property type="term" value="C:intracellular cyclic nucleotide activated cation channel complex"/>
    <property type="evidence" value="ECO:0007669"/>
    <property type="project" value="TreeGrafter"/>
</dbReference>
<dbReference type="PROSITE" id="PS50042">
    <property type="entry name" value="CNMP_BINDING_3"/>
    <property type="match status" value="1"/>
</dbReference>
<proteinExistence type="predicted"/>
<keyword evidence="6" id="KW-0472">Membrane</keyword>